<accession>A0A6L5XJ74</accession>
<dbReference type="Pfam" id="PF01323">
    <property type="entry name" value="DSBA"/>
    <property type="match status" value="1"/>
</dbReference>
<dbReference type="RefSeq" id="WP_154509500.1">
    <property type="nucleotide sequence ID" value="NZ_DBFWWU010000295.1"/>
</dbReference>
<dbReference type="GO" id="GO:0016491">
    <property type="term" value="F:oxidoreductase activity"/>
    <property type="evidence" value="ECO:0007669"/>
    <property type="project" value="InterPro"/>
</dbReference>
<dbReference type="Proteomes" id="UP000477488">
    <property type="component" value="Unassembled WGS sequence"/>
</dbReference>
<evidence type="ECO:0000313" key="3">
    <source>
        <dbReference type="EMBL" id="MSS27285.1"/>
    </source>
</evidence>
<dbReference type="InterPro" id="IPR017937">
    <property type="entry name" value="Thioredoxin_CS"/>
</dbReference>
<dbReference type="Gene3D" id="1.10.472.60">
    <property type="entry name" value="putative protein disulfide isomerase domain"/>
    <property type="match status" value="1"/>
</dbReference>
<dbReference type="SUPFAM" id="SSF52833">
    <property type="entry name" value="Thioredoxin-like"/>
    <property type="match status" value="1"/>
</dbReference>
<sequence>MSHFLYLSDVFCPWCYGFAPVMQRLAAEHPDLPVRVLGGDLVGQATTLTEMKAGSPNLRDFFVRLEKTTAQPVGGFLAALDADRPLRMYSPDAAVLLAALKRLAPGHELAQMECLQQLLYRAGRDVLSADVREATAARWNVDPLLLERALDDPAVREAAEKETREAAALMGEFKLYPTLYLVRDDGRSLLARGYASYATTAARLEAALSGNSAGFAGGGACSLDGTCHI</sequence>
<dbReference type="PROSITE" id="PS00194">
    <property type="entry name" value="THIOREDOXIN_1"/>
    <property type="match status" value="1"/>
</dbReference>
<feature type="domain" description="DSBA-like thioredoxin" evidence="2">
    <location>
        <begin position="8"/>
        <end position="169"/>
    </location>
</feature>
<comment type="caution">
    <text evidence="3">The sequence shown here is derived from an EMBL/GenBank/DDBJ whole genome shotgun (WGS) entry which is preliminary data.</text>
</comment>
<evidence type="ECO:0000313" key="4">
    <source>
        <dbReference type="Proteomes" id="UP000477488"/>
    </source>
</evidence>
<dbReference type="Gene3D" id="3.40.30.10">
    <property type="entry name" value="Glutaredoxin"/>
    <property type="match status" value="1"/>
</dbReference>
<evidence type="ECO:0000259" key="2">
    <source>
        <dbReference type="Pfam" id="PF01323"/>
    </source>
</evidence>
<keyword evidence="4" id="KW-1185">Reference proteome</keyword>
<proteinExistence type="predicted"/>
<reference evidence="3 4" key="1">
    <citation type="submission" date="2019-09" db="EMBL/GenBank/DDBJ databases">
        <title>In-depth cultivation of the pig gut microbiome towards novel bacterial diversity and tailored functional studies.</title>
        <authorList>
            <person name="Wylensek D."/>
            <person name="Hitch T.C.A."/>
            <person name="Clavel T."/>
        </authorList>
    </citation>
    <scope>NUCLEOTIDE SEQUENCE [LARGE SCALE GENOMIC DNA]</scope>
    <source>
        <strain evidence="3 4">PG-178-WT-4</strain>
    </source>
</reference>
<keyword evidence="1" id="KW-0676">Redox-active center</keyword>
<dbReference type="AlphaFoldDB" id="A0A6L5XJ74"/>
<dbReference type="EMBL" id="VUMH01000003">
    <property type="protein sequence ID" value="MSS27285.1"/>
    <property type="molecule type" value="Genomic_DNA"/>
</dbReference>
<dbReference type="InterPro" id="IPR036249">
    <property type="entry name" value="Thioredoxin-like_sf"/>
</dbReference>
<name>A0A6L5XJ74_9BACT</name>
<organism evidence="3 4">
    <name type="scientific">Desulfovibrio porci</name>
    <dbReference type="NCBI Taxonomy" id="2605782"/>
    <lineage>
        <taxon>Bacteria</taxon>
        <taxon>Pseudomonadati</taxon>
        <taxon>Thermodesulfobacteriota</taxon>
        <taxon>Desulfovibrionia</taxon>
        <taxon>Desulfovibrionales</taxon>
        <taxon>Desulfovibrionaceae</taxon>
        <taxon>Desulfovibrio</taxon>
    </lineage>
</organism>
<protein>
    <recommendedName>
        <fullName evidence="2">DSBA-like thioredoxin domain-containing protein</fullName>
    </recommendedName>
</protein>
<evidence type="ECO:0000256" key="1">
    <source>
        <dbReference type="ARBA" id="ARBA00023284"/>
    </source>
</evidence>
<dbReference type="InterPro" id="IPR001853">
    <property type="entry name" value="DSBA-like_thioredoxin_dom"/>
</dbReference>
<gene>
    <name evidence="3" type="ORF">FYJ44_04320</name>
</gene>